<sequence length="51" mass="6034">SNKKKINSAPILKEINKVKKIAVIKPSNSIITKKLNFTLKYEIKYLDKYYY</sequence>
<accession>A0A381YL70</accession>
<gene>
    <name evidence="1" type="ORF">METZ01_LOCUS130629</name>
</gene>
<reference evidence="1" key="1">
    <citation type="submission" date="2018-05" db="EMBL/GenBank/DDBJ databases">
        <authorList>
            <person name="Lanie J.A."/>
            <person name="Ng W.-L."/>
            <person name="Kazmierczak K.M."/>
            <person name="Andrzejewski T.M."/>
            <person name="Davidsen T.M."/>
            <person name="Wayne K.J."/>
            <person name="Tettelin H."/>
            <person name="Glass J.I."/>
            <person name="Rusch D."/>
            <person name="Podicherti R."/>
            <person name="Tsui H.-C.T."/>
            <person name="Winkler M.E."/>
        </authorList>
    </citation>
    <scope>NUCLEOTIDE SEQUENCE</scope>
</reference>
<protein>
    <submittedName>
        <fullName evidence="1">Uncharacterized protein</fullName>
    </submittedName>
</protein>
<feature type="non-terminal residue" evidence="1">
    <location>
        <position position="1"/>
    </location>
</feature>
<organism evidence="1">
    <name type="scientific">marine metagenome</name>
    <dbReference type="NCBI Taxonomy" id="408172"/>
    <lineage>
        <taxon>unclassified sequences</taxon>
        <taxon>metagenomes</taxon>
        <taxon>ecological metagenomes</taxon>
    </lineage>
</organism>
<name>A0A381YL70_9ZZZZ</name>
<evidence type="ECO:0000313" key="1">
    <source>
        <dbReference type="EMBL" id="SVA77775.1"/>
    </source>
</evidence>
<dbReference type="EMBL" id="UINC01018501">
    <property type="protein sequence ID" value="SVA77775.1"/>
    <property type="molecule type" value="Genomic_DNA"/>
</dbReference>
<proteinExistence type="predicted"/>
<dbReference type="AlphaFoldDB" id="A0A381YL70"/>